<dbReference type="AlphaFoldDB" id="A0A1X6X0Y2"/>
<dbReference type="InterPro" id="IPR005182">
    <property type="entry name" value="YdbS-like_PH"/>
</dbReference>
<proteinExistence type="predicted"/>
<dbReference type="EMBL" id="FWFG01000064">
    <property type="protein sequence ID" value="SLM92034.1"/>
    <property type="molecule type" value="Genomic_DNA"/>
</dbReference>
<dbReference type="Proteomes" id="UP000195981">
    <property type="component" value="Unassembled WGS sequence"/>
</dbReference>
<sequence length="517" mass="54792">MNPADTQIDGIVAPRRTHPLTPLLTGWRVLAGIVAVVSIQNIAQLVEEFSVRRALIALAVLVGVLVLSILVSALSWWRTTYEVDEDGVTLRSGLLTLTRRSAPRDRIDSVSIERPLVPRILGLAKVRVEVAGGSDSHLDIAYVASGDAETLRREILRAAQQAQAPEAGPDSAELHSAGPGTGAPEEAAARSPRSLDVDAVRSFAYDGVTDGEEIATVPTSRLLHSLLRDLGLLIGLAVTIVWAVAVIGADLLFGDEGLSVGALAGLLPALLLAPQMLFRRVESGWGFVARLTERGLRMRRGLLNTRTDAIAPGRIQKIALSQTLLWRGPDWVAARATVAGIGEEIGETNSAGSVLPVGTREELGRTLDCLMTPLGTDDDLAAARALLTSPARSLAGHRAVHPLLWIKRRTQAVVLLPHAIAVRRGIITHSLEIIPRERIQGVFVTQGLLGRALGAADLSIAVAGASVLVEGLPLASIEALASELAVDAACGRRYGEQETWLRPRRGLPQEPAGAVAA</sequence>
<evidence type="ECO:0000259" key="3">
    <source>
        <dbReference type="Pfam" id="PF03703"/>
    </source>
</evidence>
<evidence type="ECO:0000313" key="5">
    <source>
        <dbReference type="Proteomes" id="UP000195981"/>
    </source>
</evidence>
<dbReference type="PIRSF" id="PIRSF026631">
    <property type="entry name" value="UCP026631"/>
    <property type="match status" value="1"/>
</dbReference>
<gene>
    <name evidence="4" type="ORF">FM110_07495</name>
</gene>
<keyword evidence="2" id="KW-0812">Transmembrane</keyword>
<accession>A0A1X6X0Y2</accession>
<evidence type="ECO:0000256" key="2">
    <source>
        <dbReference type="SAM" id="Phobius"/>
    </source>
</evidence>
<dbReference type="PANTHER" id="PTHR34473">
    <property type="entry name" value="UPF0699 TRANSMEMBRANE PROTEIN YDBS"/>
    <property type="match status" value="1"/>
</dbReference>
<feature type="domain" description="YdbS-like PH" evidence="3">
    <location>
        <begin position="76"/>
        <end position="155"/>
    </location>
</feature>
<organism evidence="4 5">
    <name type="scientific">Brachybacterium nesterenkovii</name>
    <dbReference type="NCBI Taxonomy" id="47847"/>
    <lineage>
        <taxon>Bacteria</taxon>
        <taxon>Bacillati</taxon>
        <taxon>Actinomycetota</taxon>
        <taxon>Actinomycetes</taxon>
        <taxon>Micrococcales</taxon>
        <taxon>Dermabacteraceae</taxon>
        <taxon>Brachybacterium</taxon>
    </lineage>
</organism>
<reference evidence="4 5" key="1">
    <citation type="submission" date="2017-02" db="EMBL/GenBank/DDBJ databases">
        <authorList>
            <person name="Peterson S.W."/>
        </authorList>
    </citation>
    <scope>NUCLEOTIDE SEQUENCE [LARGE SCALE GENOMIC DNA]</scope>
    <source>
        <strain evidence="4 5">CIP104813</strain>
    </source>
</reference>
<feature type="transmembrane region" description="Helical" evidence="2">
    <location>
        <begin position="230"/>
        <end position="252"/>
    </location>
</feature>
<feature type="domain" description="YdbS-like PH" evidence="3">
    <location>
        <begin position="414"/>
        <end position="482"/>
    </location>
</feature>
<dbReference type="Pfam" id="PF03703">
    <property type="entry name" value="bPH_2"/>
    <property type="match status" value="3"/>
</dbReference>
<keyword evidence="2" id="KW-1133">Transmembrane helix</keyword>
<protein>
    <submittedName>
        <fullName evidence="4">Membrane-flanked domain</fullName>
    </submittedName>
</protein>
<dbReference type="InterPro" id="IPR014529">
    <property type="entry name" value="UCP026631"/>
</dbReference>
<name>A0A1X6X0Y2_9MICO</name>
<evidence type="ECO:0000313" key="4">
    <source>
        <dbReference type="EMBL" id="SLM92034.1"/>
    </source>
</evidence>
<evidence type="ECO:0000256" key="1">
    <source>
        <dbReference type="SAM" id="MobiDB-lite"/>
    </source>
</evidence>
<dbReference type="OrthoDB" id="3190163at2"/>
<dbReference type="PANTHER" id="PTHR34473:SF2">
    <property type="entry name" value="UPF0699 TRANSMEMBRANE PROTEIN YDBT"/>
    <property type="match status" value="1"/>
</dbReference>
<feature type="region of interest" description="Disordered" evidence="1">
    <location>
        <begin position="162"/>
        <end position="193"/>
    </location>
</feature>
<dbReference type="RefSeq" id="WP_087104130.1">
    <property type="nucleotide sequence ID" value="NZ_FWFG01000064.1"/>
</dbReference>
<keyword evidence="5" id="KW-1185">Reference proteome</keyword>
<feature type="transmembrane region" description="Helical" evidence="2">
    <location>
        <begin position="55"/>
        <end position="77"/>
    </location>
</feature>
<keyword evidence="2" id="KW-0472">Membrane</keyword>
<feature type="domain" description="YdbS-like PH" evidence="3">
    <location>
        <begin position="289"/>
        <end position="328"/>
    </location>
</feature>
<feature type="transmembrane region" description="Helical" evidence="2">
    <location>
        <begin position="25"/>
        <end position="43"/>
    </location>
</feature>